<reference evidence="4" key="1">
    <citation type="submission" date="2023-07" db="EMBL/GenBank/DDBJ databases">
        <title>30 novel species of actinomycetes from the DSMZ collection.</title>
        <authorList>
            <person name="Nouioui I."/>
        </authorList>
    </citation>
    <scope>NUCLEOTIDE SEQUENCE [LARGE SCALE GENOMIC DNA]</scope>
    <source>
        <strain evidence="4">DSM 46792</strain>
    </source>
</reference>
<evidence type="ECO:0000313" key="3">
    <source>
        <dbReference type="EMBL" id="MDT0274358.1"/>
    </source>
</evidence>
<dbReference type="PANTHER" id="PTHR38463">
    <property type="entry name" value="STRESS RESPONSE PROTEIN YSNF"/>
    <property type="match status" value="1"/>
</dbReference>
<proteinExistence type="predicted"/>
<comment type="caution">
    <text evidence="3">The sequence shown here is derived from an EMBL/GenBank/DDBJ whole genome shotgun (WGS) entry which is preliminary data.</text>
</comment>
<feature type="region of interest" description="Disordered" evidence="1">
    <location>
        <begin position="1"/>
        <end position="24"/>
    </location>
</feature>
<dbReference type="EMBL" id="JAVREI010000001">
    <property type="protein sequence ID" value="MDT0274358.1"/>
    <property type="molecule type" value="Genomic_DNA"/>
</dbReference>
<evidence type="ECO:0000256" key="1">
    <source>
        <dbReference type="SAM" id="MobiDB-lite"/>
    </source>
</evidence>
<evidence type="ECO:0000313" key="4">
    <source>
        <dbReference type="Proteomes" id="UP001183222"/>
    </source>
</evidence>
<dbReference type="SUPFAM" id="SSF50346">
    <property type="entry name" value="PRC-barrel domain"/>
    <property type="match status" value="1"/>
</dbReference>
<dbReference type="Proteomes" id="UP001183222">
    <property type="component" value="Unassembled WGS sequence"/>
</dbReference>
<protein>
    <submittedName>
        <fullName evidence="3">PRC-barrel domain-containing protein</fullName>
    </submittedName>
</protein>
<keyword evidence="4" id="KW-1185">Reference proteome</keyword>
<organism evidence="3 4">
    <name type="scientific">Blastococcus goldschmidtiae</name>
    <dbReference type="NCBI Taxonomy" id="3075546"/>
    <lineage>
        <taxon>Bacteria</taxon>
        <taxon>Bacillati</taxon>
        <taxon>Actinomycetota</taxon>
        <taxon>Actinomycetes</taxon>
        <taxon>Geodermatophilales</taxon>
        <taxon>Geodermatophilaceae</taxon>
        <taxon>Blastococcus</taxon>
    </lineage>
</organism>
<dbReference type="Pfam" id="PF09557">
    <property type="entry name" value="DUF2382"/>
    <property type="match status" value="1"/>
</dbReference>
<gene>
    <name evidence="3" type="ORF">RM425_00430</name>
</gene>
<sequence>MVSERDVSAAIGSTAYGSDGESVGTVETFYTDDRTGATTWVSVSSGLLGRKQVIAPAWDATFVDGRLQLSVPADAVSSAPRMGGEHLSPEDEEALRRHYARGVTSRGDDAERLSSVDGAADEPAPSQDVAGPGDGTMVRSEEQLRVATERVVDRRMRVVKYVVTEEVQVTVPVRREEIRIEEVPGGGPDDGGLVTEGDALHDGPAAGSVPGQLPEEIVLHAERPVVTVEVVPVERVRLRTEVVAGQTSVTETVEREQVTVDHVPAHPER</sequence>
<feature type="region of interest" description="Disordered" evidence="1">
    <location>
        <begin position="102"/>
        <end position="138"/>
    </location>
</feature>
<dbReference type="InterPro" id="IPR052967">
    <property type="entry name" value="Stress_Response_Assoc"/>
</dbReference>
<dbReference type="RefSeq" id="WP_311343211.1">
    <property type="nucleotide sequence ID" value="NZ_JAVREI010000001.1"/>
</dbReference>
<dbReference type="PANTHER" id="PTHR38463:SF1">
    <property type="entry name" value="STRESS RESPONSE PROTEIN YSNF"/>
    <property type="match status" value="1"/>
</dbReference>
<evidence type="ECO:0000259" key="2">
    <source>
        <dbReference type="Pfam" id="PF09557"/>
    </source>
</evidence>
<accession>A0ABU2K1Y4</accession>
<feature type="domain" description="DUF2382" evidence="2">
    <location>
        <begin position="137"/>
        <end position="260"/>
    </location>
</feature>
<dbReference type="InterPro" id="IPR019060">
    <property type="entry name" value="DUF2382"/>
</dbReference>
<dbReference type="InterPro" id="IPR014747">
    <property type="entry name" value="Bac_photo_RC_H_C"/>
</dbReference>
<name>A0ABU2K1Y4_9ACTN</name>
<dbReference type="Gene3D" id="3.90.50.10">
    <property type="entry name" value="Photosynthetic Reaction Center, subunit H, domain 2"/>
    <property type="match status" value="1"/>
</dbReference>
<dbReference type="InterPro" id="IPR011033">
    <property type="entry name" value="PRC_barrel-like_sf"/>
</dbReference>